<organism evidence="1 2">
    <name type="scientific">Methanospirillum lacunae</name>
    <dbReference type="NCBI Taxonomy" id="668570"/>
    <lineage>
        <taxon>Archaea</taxon>
        <taxon>Methanobacteriati</taxon>
        <taxon>Methanobacteriota</taxon>
        <taxon>Stenosarchaea group</taxon>
        <taxon>Methanomicrobia</taxon>
        <taxon>Methanomicrobiales</taxon>
        <taxon>Methanospirillaceae</taxon>
        <taxon>Methanospirillum</taxon>
    </lineage>
</organism>
<dbReference type="GeneID" id="97546952"/>
<reference evidence="1 2" key="1">
    <citation type="submission" date="2018-05" db="EMBL/GenBank/DDBJ databases">
        <title>Draft genome of Methanospirillum lacunae Ki8-1.</title>
        <authorList>
            <person name="Dueholm M.S."/>
            <person name="Nielsen P.H."/>
            <person name="Bakmann L.F."/>
            <person name="Otzen D.E."/>
        </authorList>
    </citation>
    <scope>NUCLEOTIDE SEQUENCE [LARGE SCALE GENOMIC DNA]</scope>
    <source>
        <strain evidence="1 2">Ki8-1</strain>
    </source>
</reference>
<keyword evidence="2" id="KW-1185">Reference proteome</keyword>
<dbReference type="AlphaFoldDB" id="A0A2V2MVN2"/>
<protein>
    <submittedName>
        <fullName evidence="1">Uncharacterized protein</fullName>
    </submittedName>
</protein>
<proteinExistence type="predicted"/>
<dbReference type="RefSeq" id="WP_109969037.1">
    <property type="nucleotide sequence ID" value="NZ_CP176093.1"/>
</dbReference>
<sequence>MALACIKNNFKSSIYNTANFGLYINLDDYIIQLISVEIVEVVVLELENSKKPDLDIFIGWRKIE</sequence>
<comment type="caution">
    <text evidence="1">The sequence shown here is derived from an EMBL/GenBank/DDBJ whole genome shotgun (WGS) entry which is preliminary data.</text>
</comment>
<evidence type="ECO:0000313" key="2">
    <source>
        <dbReference type="Proteomes" id="UP000245657"/>
    </source>
</evidence>
<evidence type="ECO:0000313" key="1">
    <source>
        <dbReference type="EMBL" id="PWR71419.1"/>
    </source>
</evidence>
<dbReference type="EMBL" id="QGMY01000008">
    <property type="protein sequence ID" value="PWR71419.1"/>
    <property type="molecule type" value="Genomic_DNA"/>
</dbReference>
<dbReference type="Proteomes" id="UP000245657">
    <property type="component" value="Unassembled WGS sequence"/>
</dbReference>
<gene>
    <name evidence="1" type="ORF">DK846_11175</name>
</gene>
<accession>A0A2V2MVN2</accession>
<name>A0A2V2MVN2_9EURY</name>